<reference evidence="1" key="1">
    <citation type="submission" date="2020-08" db="EMBL/GenBank/DDBJ databases">
        <title>Genome public.</title>
        <authorList>
            <person name="Liu C."/>
            <person name="Sun Q."/>
        </authorList>
    </citation>
    <scope>NUCLEOTIDE SEQUENCE</scope>
    <source>
        <strain evidence="1">BX12</strain>
    </source>
</reference>
<dbReference type="Proteomes" id="UP000602647">
    <property type="component" value="Unassembled WGS sequence"/>
</dbReference>
<proteinExistence type="predicted"/>
<accession>A0A923SS41</accession>
<organism evidence="1 2">
    <name type="scientific">Zhenpiania hominis</name>
    <dbReference type="NCBI Taxonomy" id="2763644"/>
    <lineage>
        <taxon>Bacteria</taxon>
        <taxon>Bacillati</taxon>
        <taxon>Bacillota</taxon>
        <taxon>Clostridia</taxon>
        <taxon>Peptostreptococcales</taxon>
        <taxon>Anaerovoracaceae</taxon>
        <taxon>Zhenpiania</taxon>
    </lineage>
</organism>
<dbReference type="RefSeq" id="WP_187304452.1">
    <property type="nucleotide sequence ID" value="NZ_JACRYT010000035.1"/>
</dbReference>
<evidence type="ECO:0000313" key="2">
    <source>
        <dbReference type="Proteomes" id="UP000602647"/>
    </source>
</evidence>
<name>A0A923SS41_9FIRM</name>
<sequence>MKKWTLTNFLDNDEEIKRHFESYEDAHIEQQWTGGRLEFLEVEGEEKELFNETLGITYTVSKK</sequence>
<keyword evidence="2" id="KW-1185">Reference proteome</keyword>
<evidence type="ECO:0000313" key="1">
    <source>
        <dbReference type="EMBL" id="MBC6681357.1"/>
    </source>
</evidence>
<comment type="caution">
    <text evidence="1">The sequence shown here is derived from an EMBL/GenBank/DDBJ whole genome shotgun (WGS) entry which is preliminary data.</text>
</comment>
<protein>
    <submittedName>
        <fullName evidence="1">Uncharacterized protein</fullName>
    </submittedName>
</protein>
<gene>
    <name evidence="1" type="ORF">H9L42_16220</name>
</gene>
<dbReference type="EMBL" id="JACRYT010000035">
    <property type="protein sequence ID" value="MBC6681357.1"/>
    <property type="molecule type" value="Genomic_DNA"/>
</dbReference>
<dbReference type="AlphaFoldDB" id="A0A923SS41"/>